<sequence length="876" mass="97483">MLAIHSDSQNSRHDRGGRGGDRGGPRGGFDGGSKNVSRNLEKLAVSVAKENAQRLMSESLSVETNCFPIDVSDGKFHNYVVSFEFLENGRDMKGEQWKIDFQHELLRAIRKKRVREQHTQTEAEVEDLCVCTGQAILAPKKLDVEDGFSIECVRKEKEGQTTILERHYRVSIRYDGELSLRLPEHAVWVNKILAYGLADTYSEHIGSSYVDMKSAVECGSGLVTMDAISLSVSRIIKQGGEQTEMNVLQVDVSTKASTTTKCSDEMRRIRERNPLVFKRAANEALVGVNVTTIYGEPTFLRVKAIAFDVLAGSPAKLKANPEETFVEYFRRKYDATIDPTLPVLYCRFADRSKVSRLMPYPADVLQLSTLNSIQLSRLPTLCSIYAGERSRRINAALQRVLRSPSMAAVLQYYGIRIQSYPLMASGKVLPAPNIYVPTGLHRFNRIDAAEFTGQAGFALGLKGLCHPNQPCKYQRLLMDEHFNTGNIARWLREYNVALPKPTVVRFGSAVPPLKGQPGTFAMVKLRTKDAGPYNDFKQHFARDSVISQMAVVHLHRSVPQMITQQVAAKIGQLCFFIDVNETGPSFSSRPLLVVGAVVGSAMSTLQEKHVSANVTLHTVAFVAFLAIGKCWKPYCMHYQVQGEERVLYTEGDVATSSLPADAPAGRRQNANEVLNEKFPDFLKEVAVHFQLDGNSTKGTVVLYRGAMTDSEVGFAANMSLAIEQVLPSWDAAILVVQPRSHFRMAWDFTTVFPEEKRNGHAGLCNVPRGFCTTDCRFAFADVDPSTPVESFYMSSANCFLGHASNTYYLVQKCAATISLADLQQLTYNMCFMYPNKPDALPLPLPINCANEYARKYGSLKAVKELPQGMRTTMHYL</sequence>
<dbReference type="InterPro" id="IPR036397">
    <property type="entry name" value="RNaseH_sf"/>
</dbReference>
<dbReference type="SUPFAM" id="SSF53098">
    <property type="entry name" value="Ribonuclease H-like"/>
    <property type="match status" value="1"/>
</dbReference>
<dbReference type="Gene3D" id="3.30.420.10">
    <property type="entry name" value="Ribonuclease H-like superfamily/Ribonuclease H"/>
    <property type="match status" value="1"/>
</dbReference>
<evidence type="ECO:0000256" key="1">
    <source>
        <dbReference type="SAM" id="MobiDB-lite"/>
    </source>
</evidence>
<evidence type="ECO:0000313" key="3">
    <source>
        <dbReference type="EMBL" id="KAG5484749.1"/>
    </source>
</evidence>
<dbReference type="InterPro" id="IPR036085">
    <property type="entry name" value="PAZ_dom_sf"/>
</dbReference>
<organism evidence="3 4">
    <name type="scientific">Leishmania martiniquensis</name>
    <dbReference type="NCBI Taxonomy" id="1580590"/>
    <lineage>
        <taxon>Eukaryota</taxon>
        <taxon>Discoba</taxon>
        <taxon>Euglenozoa</taxon>
        <taxon>Kinetoplastea</taxon>
        <taxon>Metakinetoplastina</taxon>
        <taxon>Trypanosomatida</taxon>
        <taxon>Trypanosomatidae</taxon>
        <taxon>Leishmaniinae</taxon>
        <taxon>Leishmania</taxon>
    </lineage>
</organism>
<dbReference type="Gene3D" id="2.170.260.10">
    <property type="entry name" value="paz domain"/>
    <property type="match status" value="1"/>
</dbReference>
<feature type="domain" description="PAZ" evidence="2">
    <location>
        <begin position="261"/>
        <end position="356"/>
    </location>
</feature>
<dbReference type="PANTHER" id="PTHR22891">
    <property type="entry name" value="EUKARYOTIC TRANSLATION INITIATION FACTOR 2C"/>
    <property type="match status" value="1"/>
</dbReference>
<comment type="caution">
    <text evidence="3">The sequence shown here is derived from an EMBL/GenBank/DDBJ whole genome shotgun (WGS) entry which is preliminary data.</text>
</comment>
<dbReference type="KEGG" id="lmat:92516499"/>
<accession>A0A836H4Q1</accession>
<dbReference type="SUPFAM" id="SSF101690">
    <property type="entry name" value="PAZ domain"/>
    <property type="match status" value="1"/>
</dbReference>
<dbReference type="OrthoDB" id="271295at2759"/>
<protein>
    <recommendedName>
        <fullName evidence="2">PAZ domain-containing protein</fullName>
    </recommendedName>
</protein>
<dbReference type="Pfam" id="PF02171">
    <property type="entry name" value="Piwi"/>
    <property type="match status" value="1"/>
</dbReference>
<dbReference type="InterPro" id="IPR012337">
    <property type="entry name" value="RNaseH-like_sf"/>
</dbReference>
<dbReference type="InterPro" id="IPR003100">
    <property type="entry name" value="PAZ_dom"/>
</dbReference>
<evidence type="ECO:0000313" key="4">
    <source>
        <dbReference type="Proteomes" id="UP000673552"/>
    </source>
</evidence>
<dbReference type="SMART" id="SM00949">
    <property type="entry name" value="PAZ"/>
    <property type="match status" value="1"/>
</dbReference>
<dbReference type="GeneID" id="92516499"/>
<dbReference type="RefSeq" id="XP_067180528.1">
    <property type="nucleotide sequence ID" value="XM_067323987.1"/>
</dbReference>
<dbReference type="Pfam" id="PF02170">
    <property type="entry name" value="PAZ"/>
    <property type="match status" value="1"/>
</dbReference>
<gene>
    <name evidence="3" type="ORF">LSCM1_06570</name>
</gene>
<dbReference type="InterPro" id="IPR003165">
    <property type="entry name" value="Piwi"/>
</dbReference>
<dbReference type="EMBL" id="JAFEUZ010000011">
    <property type="protein sequence ID" value="KAG5484749.1"/>
    <property type="molecule type" value="Genomic_DNA"/>
</dbReference>
<reference evidence="3 4" key="1">
    <citation type="submission" date="2021-03" db="EMBL/GenBank/DDBJ databases">
        <title>Leishmania (Mundinia) martiniquensis Genome sequencing and assembly.</title>
        <authorList>
            <person name="Almutairi H."/>
            <person name="Gatherer D."/>
        </authorList>
    </citation>
    <scope>NUCLEOTIDE SEQUENCE [LARGE SCALE GENOMIC DNA]</scope>
    <source>
        <strain evidence="3">LSCM1</strain>
    </source>
</reference>
<dbReference type="GO" id="GO:0003723">
    <property type="term" value="F:RNA binding"/>
    <property type="evidence" value="ECO:0007669"/>
    <property type="project" value="InterPro"/>
</dbReference>
<dbReference type="Proteomes" id="UP000673552">
    <property type="component" value="Chromosome 11"/>
</dbReference>
<dbReference type="AlphaFoldDB" id="A0A836H4Q1"/>
<proteinExistence type="predicted"/>
<dbReference type="SMART" id="SM00950">
    <property type="entry name" value="Piwi"/>
    <property type="match status" value="1"/>
</dbReference>
<dbReference type="PROSITE" id="PS50821">
    <property type="entry name" value="PAZ"/>
    <property type="match status" value="1"/>
</dbReference>
<keyword evidence="4" id="KW-1185">Reference proteome</keyword>
<evidence type="ECO:0000259" key="2">
    <source>
        <dbReference type="PROSITE" id="PS50821"/>
    </source>
</evidence>
<feature type="region of interest" description="Disordered" evidence="1">
    <location>
        <begin position="1"/>
        <end position="35"/>
    </location>
</feature>
<feature type="compositionally biased region" description="Basic and acidic residues" evidence="1">
    <location>
        <begin position="10"/>
        <end position="24"/>
    </location>
</feature>
<name>A0A836H4Q1_9TRYP</name>